<protein>
    <submittedName>
        <fullName evidence="2">Uncharacterized protein</fullName>
    </submittedName>
</protein>
<evidence type="ECO:0000313" key="2">
    <source>
        <dbReference type="EMBL" id="PON35660.1"/>
    </source>
</evidence>
<sequence length="108" mass="12456">MRKAPQSAPTPHAPDDTINPVKGRVRWKKKCAILEHAQDIGDINLSIPSRACSLEMGPLLGERTDRVRFHPTPWPGFFVRPYHWQSLRRLFLLELVIRKVKAMDMDNS</sequence>
<dbReference type="Proteomes" id="UP000237105">
    <property type="component" value="Unassembled WGS sequence"/>
</dbReference>
<keyword evidence="3" id="KW-1185">Reference proteome</keyword>
<evidence type="ECO:0000256" key="1">
    <source>
        <dbReference type="SAM" id="MobiDB-lite"/>
    </source>
</evidence>
<accession>A0A2P5AGK2</accession>
<reference evidence="3" key="1">
    <citation type="submission" date="2016-06" db="EMBL/GenBank/DDBJ databases">
        <title>Parallel loss of symbiosis genes in relatives of nitrogen-fixing non-legume Parasponia.</title>
        <authorList>
            <person name="Van Velzen R."/>
            <person name="Holmer R."/>
            <person name="Bu F."/>
            <person name="Rutten L."/>
            <person name="Van Zeijl A."/>
            <person name="Liu W."/>
            <person name="Santuari L."/>
            <person name="Cao Q."/>
            <person name="Sharma T."/>
            <person name="Shen D."/>
            <person name="Roswanjaya Y."/>
            <person name="Wardhani T."/>
            <person name="Kalhor M.S."/>
            <person name="Jansen J."/>
            <person name="Van den Hoogen J."/>
            <person name="Gungor B."/>
            <person name="Hartog M."/>
            <person name="Hontelez J."/>
            <person name="Verver J."/>
            <person name="Yang W.-C."/>
            <person name="Schijlen E."/>
            <person name="Repin R."/>
            <person name="Schilthuizen M."/>
            <person name="Schranz E."/>
            <person name="Heidstra R."/>
            <person name="Miyata K."/>
            <person name="Fedorova E."/>
            <person name="Kohlen W."/>
            <person name="Bisseling T."/>
            <person name="Smit S."/>
            <person name="Geurts R."/>
        </authorList>
    </citation>
    <scope>NUCLEOTIDE SEQUENCE [LARGE SCALE GENOMIC DNA]</scope>
    <source>
        <strain evidence="3">cv. WU1-14</strain>
    </source>
</reference>
<evidence type="ECO:0000313" key="3">
    <source>
        <dbReference type="Proteomes" id="UP000237105"/>
    </source>
</evidence>
<feature type="region of interest" description="Disordered" evidence="1">
    <location>
        <begin position="1"/>
        <end position="21"/>
    </location>
</feature>
<comment type="caution">
    <text evidence="2">The sequence shown here is derived from an EMBL/GenBank/DDBJ whole genome shotgun (WGS) entry which is preliminary data.</text>
</comment>
<name>A0A2P5AGK2_PARAD</name>
<dbReference type="EMBL" id="JXTB01000603">
    <property type="protein sequence ID" value="PON35660.1"/>
    <property type="molecule type" value="Genomic_DNA"/>
</dbReference>
<proteinExistence type="predicted"/>
<organism evidence="2 3">
    <name type="scientific">Parasponia andersonii</name>
    <name type="common">Sponia andersonii</name>
    <dbReference type="NCBI Taxonomy" id="3476"/>
    <lineage>
        <taxon>Eukaryota</taxon>
        <taxon>Viridiplantae</taxon>
        <taxon>Streptophyta</taxon>
        <taxon>Embryophyta</taxon>
        <taxon>Tracheophyta</taxon>
        <taxon>Spermatophyta</taxon>
        <taxon>Magnoliopsida</taxon>
        <taxon>eudicotyledons</taxon>
        <taxon>Gunneridae</taxon>
        <taxon>Pentapetalae</taxon>
        <taxon>rosids</taxon>
        <taxon>fabids</taxon>
        <taxon>Rosales</taxon>
        <taxon>Cannabaceae</taxon>
        <taxon>Parasponia</taxon>
    </lineage>
</organism>
<gene>
    <name evidence="2" type="ORF">PanWU01x14_334560</name>
</gene>
<dbReference type="AlphaFoldDB" id="A0A2P5AGK2"/>